<dbReference type="PANTHER" id="PTHR42940">
    <property type="entry name" value="ALCOHOL DEHYDROGENASE 1-RELATED"/>
    <property type="match status" value="1"/>
</dbReference>
<keyword evidence="2" id="KW-0479">Metal-binding</keyword>
<dbReference type="PANTHER" id="PTHR42940:SF8">
    <property type="entry name" value="VACUOLAR PROTEIN SORTING-ASSOCIATED PROTEIN 11"/>
    <property type="match status" value="1"/>
</dbReference>
<keyword evidence="4" id="KW-0560">Oxidoreductase</keyword>
<reference evidence="5" key="1">
    <citation type="journal article" date="2021" name="Nat. Commun.">
        <title>Genetic determinants of endophytism in the Arabidopsis root mycobiome.</title>
        <authorList>
            <person name="Mesny F."/>
            <person name="Miyauchi S."/>
            <person name="Thiergart T."/>
            <person name="Pickel B."/>
            <person name="Atanasova L."/>
            <person name="Karlsson M."/>
            <person name="Huettel B."/>
            <person name="Barry K.W."/>
            <person name="Haridas S."/>
            <person name="Chen C."/>
            <person name="Bauer D."/>
            <person name="Andreopoulos W."/>
            <person name="Pangilinan J."/>
            <person name="LaButti K."/>
            <person name="Riley R."/>
            <person name="Lipzen A."/>
            <person name="Clum A."/>
            <person name="Drula E."/>
            <person name="Henrissat B."/>
            <person name="Kohler A."/>
            <person name="Grigoriev I.V."/>
            <person name="Martin F.M."/>
            <person name="Hacquard S."/>
        </authorList>
    </citation>
    <scope>NUCLEOTIDE SEQUENCE</scope>
    <source>
        <strain evidence="5">MPI-SDFR-AT-0073</strain>
    </source>
</reference>
<dbReference type="EMBL" id="JAGPXC010000006">
    <property type="protein sequence ID" value="KAH6652256.1"/>
    <property type="molecule type" value="Genomic_DNA"/>
</dbReference>
<dbReference type="AlphaFoldDB" id="A0A9P8UHG4"/>
<sequence>MPTSCLMFLPKNILENITNPASLCVSLCSGSAALTALRAANIGAIDVVIVSGVAGSISHLAEHIARSVIRAKVISINAVYERHADVLLNVPQTSNPQGSDWADFLTSVRIACSQLRRDQTMHRAADAVIICTNAPSAFDNLEDCVCDRGTIVYVRVPRGLVLKLFIHALVERNLHLIGSLMGDHSVALEAMRLIENGTIEPLINKVRLEDIAMQMQNLANGKAGIGKIVARIVWVRVKSSGPNYTTGNLGIMALRCSPKEGGPK</sequence>
<dbReference type="GO" id="GO:0046872">
    <property type="term" value="F:metal ion binding"/>
    <property type="evidence" value="ECO:0007669"/>
    <property type="project" value="UniProtKB-KW"/>
</dbReference>
<dbReference type="GO" id="GO:0005737">
    <property type="term" value="C:cytoplasm"/>
    <property type="evidence" value="ECO:0007669"/>
    <property type="project" value="TreeGrafter"/>
</dbReference>
<evidence type="ECO:0000313" key="6">
    <source>
        <dbReference type="Proteomes" id="UP000758603"/>
    </source>
</evidence>
<dbReference type="Gene3D" id="3.40.50.720">
    <property type="entry name" value="NAD(P)-binding Rossmann-like Domain"/>
    <property type="match status" value="1"/>
</dbReference>
<evidence type="ECO:0000256" key="3">
    <source>
        <dbReference type="ARBA" id="ARBA00022833"/>
    </source>
</evidence>
<comment type="caution">
    <text evidence="5">The sequence shown here is derived from an EMBL/GenBank/DDBJ whole genome shotgun (WGS) entry which is preliminary data.</text>
</comment>
<keyword evidence="3" id="KW-0862">Zinc</keyword>
<organism evidence="5 6">
    <name type="scientific">Truncatella angustata</name>
    <dbReference type="NCBI Taxonomy" id="152316"/>
    <lineage>
        <taxon>Eukaryota</taxon>
        <taxon>Fungi</taxon>
        <taxon>Dikarya</taxon>
        <taxon>Ascomycota</taxon>
        <taxon>Pezizomycotina</taxon>
        <taxon>Sordariomycetes</taxon>
        <taxon>Xylariomycetidae</taxon>
        <taxon>Amphisphaeriales</taxon>
        <taxon>Sporocadaceae</taxon>
        <taxon>Truncatella</taxon>
    </lineage>
</organism>
<dbReference type="Gene3D" id="3.90.180.10">
    <property type="entry name" value="Medium-chain alcohol dehydrogenases, catalytic domain"/>
    <property type="match status" value="1"/>
</dbReference>
<dbReference type="InterPro" id="IPR036291">
    <property type="entry name" value="NAD(P)-bd_dom_sf"/>
</dbReference>
<gene>
    <name evidence="5" type="ORF">BKA67DRAFT_648140</name>
</gene>
<dbReference type="SUPFAM" id="SSF51735">
    <property type="entry name" value="NAD(P)-binding Rossmann-fold domains"/>
    <property type="match status" value="1"/>
</dbReference>
<keyword evidence="6" id="KW-1185">Reference proteome</keyword>
<dbReference type="GO" id="GO:0004022">
    <property type="term" value="F:alcohol dehydrogenase (NAD+) activity"/>
    <property type="evidence" value="ECO:0007669"/>
    <property type="project" value="TreeGrafter"/>
</dbReference>
<dbReference type="RefSeq" id="XP_045956534.1">
    <property type="nucleotide sequence ID" value="XM_046105975.1"/>
</dbReference>
<comment type="cofactor">
    <cofactor evidence="1">
        <name>Zn(2+)</name>
        <dbReference type="ChEBI" id="CHEBI:29105"/>
    </cofactor>
</comment>
<evidence type="ECO:0000256" key="1">
    <source>
        <dbReference type="ARBA" id="ARBA00001947"/>
    </source>
</evidence>
<protein>
    <submittedName>
        <fullName evidence="5">Uncharacterized protein</fullName>
    </submittedName>
</protein>
<dbReference type="GeneID" id="70134866"/>
<dbReference type="OrthoDB" id="1879366at2759"/>
<evidence type="ECO:0000256" key="2">
    <source>
        <dbReference type="ARBA" id="ARBA00022723"/>
    </source>
</evidence>
<dbReference type="Proteomes" id="UP000758603">
    <property type="component" value="Unassembled WGS sequence"/>
</dbReference>
<accession>A0A9P8UHG4</accession>
<evidence type="ECO:0000256" key="4">
    <source>
        <dbReference type="ARBA" id="ARBA00023002"/>
    </source>
</evidence>
<name>A0A9P8UHG4_9PEZI</name>
<proteinExistence type="predicted"/>
<evidence type="ECO:0000313" key="5">
    <source>
        <dbReference type="EMBL" id="KAH6652256.1"/>
    </source>
</evidence>